<dbReference type="GO" id="GO:0016787">
    <property type="term" value="F:hydrolase activity"/>
    <property type="evidence" value="ECO:0007669"/>
    <property type="project" value="UniProtKB-KW"/>
</dbReference>
<evidence type="ECO:0000313" key="2">
    <source>
        <dbReference type="Proteomes" id="UP000779049"/>
    </source>
</evidence>
<organism evidence="1 2">
    <name type="scientific">Sellimonas caecigallum</name>
    <dbReference type="NCBI Taxonomy" id="2592333"/>
    <lineage>
        <taxon>Bacteria</taxon>
        <taxon>Bacillati</taxon>
        <taxon>Bacillota</taxon>
        <taxon>Clostridia</taxon>
        <taxon>Lachnospirales</taxon>
        <taxon>Lachnospiraceae</taxon>
        <taxon>Sellimonas</taxon>
    </lineage>
</organism>
<proteinExistence type="predicted"/>
<sequence length="196" mass="21702">MDKKIAVIFPGMGYHVDKPLLYYSRKLAVQYGYEIVCAQYGTLPSGIKGDAKKMYAAYEMALGNVTDQLSKIDFAAYTHVLFISKSIGTAVAASYDANKGIGAGHVYYTPVEASFQAIGKRGIVFHGTGDDWAKTDVIVEECQKRGLSLFLTEHADHSMETGDALNDLEIMKTIMKETEEYIKGFSNNREMLKNTL</sequence>
<evidence type="ECO:0000313" key="1">
    <source>
        <dbReference type="EMBL" id="MBY0759550.1"/>
    </source>
</evidence>
<name>A0ABS7L907_9FIRM</name>
<reference evidence="1 2" key="1">
    <citation type="journal article" date="2020" name="New Microbes New Infect">
        <title>Sellimonas caecigallum sp. nov., description and genome sequence of a new member of the Sellimonas genus isolated from the cecum of feral chicken.</title>
        <authorList>
            <person name="Wongkuna S."/>
            <person name="Ghimire S."/>
            <person name="Antony L."/>
            <person name="Chankhamhaengdecha S."/>
            <person name="Janvilisri T."/>
            <person name="Scaria J."/>
        </authorList>
    </citation>
    <scope>NUCLEOTIDE SEQUENCE [LARGE SCALE GENOMIC DNA]</scope>
    <source>
        <strain evidence="1 2">SW451</strain>
    </source>
</reference>
<keyword evidence="2" id="KW-1185">Reference proteome</keyword>
<dbReference type="RefSeq" id="WP_087201252.1">
    <property type="nucleotide sequence ID" value="NZ_CP173660.1"/>
</dbReference>
<protein>
    <submittedName>
        <fullName evidence="1">Alpha/beta hydrolase</fullName>
    </submittedName>
</protein>
<dbReference type="Proteomes" id="UP000779049">
    <property type="component" value="Unassembled WGS sequence"/>
</dbReference>
<dbReference type="EMBL" id="VIRV01000018">
    <property type="protein sequence ID" value="MBY0759550.1"/>
    <property type="molecule type" value="Genomic_DNA"/>
</dbReference>
<keyword evidence="1" id="KW-0378">Hydrolase</keyword>
<accession>A0ABS7L907</accession>
<gene>
    <name evidence="1" type="ORF">FLB61_10715</name>
</gene>
<comment type="caution">
    <text evidence="1">The sequence shown here is derived from an EMBL/GenBank/DDBJ whole genome shotgun (WGS) entry which is preliminary data.</text>
</comment>